<accession>A0AAV1I5J6</accession>
<dbReference type="CDD" id="cd01860">
    <property type="entry name" value="Rab5_related"/>
    <property type="match status" value="1"/>
</dbReference>
<name>A0AAV1I5J6_9CHLO</name>
<dbReference type="SMART" id="SM00174">
    <property type="entry name" value="RHO"/>
    <property type="match status" value="1"/>
</dbReference>
<evidence type="ECO:0000313" key="3">
    <source>
        <dbReference type="EMBL" id="CAK0779132.1"/>
    </source>
</evidence>
<dbReference type="PROSITE" id="PS51421">
    <property type="entry name" value="RAS"/>
    <property type="match status" value="1"/>
</dbReference>
<dbReference type="Gene3D" id="3.40.50.300">
    <property type="entry name" value="P-loop containing nucleotide triphosphate hydrolases"/>
    <property type="match status" value="1"/>
</dbReference>
<dbReference type="EMBL" id="CAUYUE010000005">
    <property type="protein sequence ID" value="CAK0779132.1"/>
    <property type="molecule type" value="Genomic_DNA"/>
</dbReference>
<dbReference type="SMART" id="SM00173">
    <property type="entry name" value="RAS"/>
    <property type="match status" value="1"/>
</dbReference>
<reference evidence="3 4" key="1">
    <citation type="submission" date="2023-10" db="EMBL/GenBank/DDBJ databases">
        <authorList>
            <person name="Maclean D."/>
            <person name="Macfadyen A."/>
        </authorList>
    </citation>
    <scope>NUCLEOTIDE SEQUENCE [LARGE SCALE GENOMIC DNA]</scope>
</reference>
<dbReference type="PRINTS" id="PR00449">
    <property type="entry name" value="RASTRNSFRMNG"/>
</dbReference>
<dbReference type="Proteomes" id="UP001314263">
    <property type="component" value="Unassembled WGS sequence"/>
</dbReference>
<comment type="caution">
    <text evidence="3">The sequence shown here is derived from an EMBL/GenBank/DDBJ whole genome shotgun (WGS) entry which is preliminary data.</text>
</comment>
<dbReference type="SMART" id="SM00176">
    <property type="entry name" value="RAN"/>
    <property type="match status" value="1"/>
</dbReference>
<sequence length="202" mass="21858">MGDTGPIQQAKLVLLGDMGAGKSSLVLRFVKGQFFDYQESTIGAAFLTKTIPEKGVKFEIWDTAGQERYHSLAPMYYRGAAAAVVVFDITNAESFAKAKNWVKELQRQGNPNMIMALAGNKADLAAQRSVTADEAKAYADENSLFFWETSAKTNVNVAEVFNDIAERLPRAAAALPQQPTGGITLTEPAPEQKKKSSCCSTA</sequence>
<dbReference type="PANTHER" id="PTHR47978">
    <property type="match status" value="1"/>
</dbReference>
<dbReference type="SMART" id="SM00175">
    <property type="entry name" value="RAB"/>
    <property type="match status" value="1"/>
</dbReference>
<dbReference type="GO" id="GO:0003924">
    <property type="term" value="F:GTPase activity"/>
    <property type="evidence" value="ECO:0007669"/>
    <property type="project" value="InterPro"/>
</dbReference>
<dbReference type="AlphaFoldDB" id="A0AAV1I5J6"/>
<dbReference type="NCBIfam" id="TIGR00231">
    <property type="entry name" value="small_GTP"/>
    <property type="match status" value="1"/>
</dbReference>
<dbReference type="PROSITE" id="PS51419">
    <property type="entry name" value="RAB"/>
    <property type="match status" value="1"/>
</dbReference>
<gene>
    <name evidence="3" type="primary">RHN1</name>
    <name evidence="3" type="ORF">CVIRNUC_004702</name>
</gene>
<evidence type="ECO:0000256" key="2">
    <source>
        <dbReference type="SAM" id="MobiDB-lite"/>
    </source>
</evidence>
<dbReference type="InterPro" id="IPR027417">
    <property type="entry name" value="P-loop_NTPase"/>
</dbReference>
<proteinExistence type="predicted"/>
<protein>
    <submittedName>
        <fullName evidence="3">Complex III subunit 3</fullName>
    </submittedName>
</protein>
<dbReference type="Pfam" id="PF00071">
    <property type="entry name" value="Ras"/>
    <property type="match status" value="1"/>
</dbReference>
<feature type="region of interest" description="Disordered" evidence="2">
    <location>
        <begin position="173"/>
        <end position="202"/>
    </location>
</feature>
<dbReference type="InterPro" id="IPR005225">
    <property type="entry name" value="Small_GTP-bd"/>
</dbReference>
<keyword evidence="4" id="KW-1185">Reference proteome</keyword>
<organism evidence="3 4">
    <name type="scientific">Coccomyxa viridis</name>
    <dbReference type="NCBI Taxonomy" id="1274662"/>
    <lineage>
        <taxon>Eukaryota</taxon>
        <taxon>Viridiplantae</taxon>
        <taxon>Chlorophyta</taxon>
        <taxon>core chlorophytes</taxon>
        <taxon>Trebouxiophyceae</taxon>
        <taxon>Trebouxiophyceae incertae sedis</taxon>
        <taxon>Coccomyxaceae</taxon>
        <taxon>Coccomyxa</taxon>
    </lineage>
</organism>
<dbReference type="SUPFAM" id="SSF52540">
    <property type="entry name" value="P-loop containing nucleoside triphosphate hydrolases"/>
    <property type="match status" value="1"/>
</dbReference>
<evidence type="ECO:0000313" key="4">
    <source>
        <dbReference type="Proteomes" id="UP001314263"/>
    </source>
</evidence>
<evidence type="ECO:0000256" key="1">
    <source>
        <dbReference type="ARBA" id="ARBA00022741"/>
    </source>
</evidence>
<dbReference type="GO" id="GO:0005525">
    <property type="term" value="F:GTP binding"/>
    <property type="evidence" value="ECO:0007669"/>
    <property type="project" value="InterPro"/>
</dbReference>
<dbReference type="InterPro" id="IPR001806">
    <property type="entry name" value="Small_GTPase"/>
</dbReference>
<dbReference type="FunFam" id="3.40.50.300:FF:001667">
    <property type="entry name" value="Rab family gtpase"/>
    <property type="match status" value="1"/>
</dbReference>
<keyword evidence="1" id="KW-0547">Nucleotide-binding</keyword>